<dbReference type="EMBL" id="JBJKBG010000002">
    <property type="protein sequence ID" value="KAL3749318.1"/>
    <property type="molecule type" value="Genomic_DNA"/>
</dbReference>
<evidence type="ECO:0000256" key="1">
    <source>
        <dbReference type="ARBA" id="ARBA00022723"/>
    </source>
</evidence>
<gene>
    <name evidence="8" type="ORF">ACJRO7_010428</name>
</gene>
<feature type="compositionally biased region" description="Basic residues" evidence="5">
    <location>
        <begin position="218"/>
        <end position="228"/>
    </location>
</feature>
<evidence type="ECO:0000256" key="2">
    <source>
        <dbReference type="ARBA" id="ARBA00022771"/>
    </source>
</evidence>
<evidence type="ECO:0000313" key="9">
    <source>
        <dbReference type="Proteomes" id="UP001634007"/>
    </source>
</evidence>
<dbReference type="InterPro" id="IPR044817">
    <property type="entry name" value="SBP-like"/>
</dbReference>
<keyword evidence="2 4" id="KW-0863">Zinc-finger</keyword>
<dbReference type="PANTHER" id="PTHR31251">
    <property type="entry name" value="SQUAMOSA PROMOTER-BINDING-LIKE PROTEIN 4"/>
    <property type="match status" value="1"/>
</dbReference>
<sequence length="821" mass="91196">MEPPPPPSSPHHLPTMDLHAPPLLDGAAADAADCVWDFGDLLDFTADDALISPWDDPPALDNLASVPSDPDPDPAPEDPPAGGAAPPAATRVRKRDPRLVCSNFLAGRVPCACPELDAKMAEAEEEEAAAEGLHTKKRARAPRRAGTGQGIARCQVPSCKADIQELKGYHRRHRVCLRCANASAVLLDGDRKRYCQQCGKFHFLSDFDEGKRSCRRKLERHNNRRRRKPADSGGGLVKESQQDIHSEDAGCDDEDGKDTLCLSGQSVEKEASLEPEDGGASPLGSAPECQIISTDSIASAVSRETQMESRKDNSKFALSPSCGDNRSAYSSVCPTGRISFKLYDWNPAEFPRRLRHQIFHWLASMPVELEGYIRPGCVILTVFIAMPKFMWGKLYEDPISYINEFILRPGRLLSGRGTMYIFLNDMVFHLKEDETSVTKVEGGFRTPRLHYVHPMVFEAGKPMDLVACGSDLLQPHFRFLISFAGKYLPCDNGAASSYCGSERGINYNSGHQLYKMHIPCTELNQFGPAFVEVENQSGLSNFIPVLIGNKEVCSEMRMLQQRVDKSLLNEGPQISDIGNVPDSCGAFSQRQATLSEFILDIAWLLKEPASENLDHSFSVLEIQRFSSLLSFLMQHDSSTILEKILQRLDFLMENIELTSEISSGNNDADIRSFNTQIDQAREFLRKHQSSKRAVLHSEHSRRKEECSHQGFSQNDVLSAVTNANQDMEKGESYRVELMTGYTYSHKNEAAPLLDVELVMNGNLLKEKPRSRMLLNSVLRSRPTLFAVATVAVCFGVCAVLLHPNKVGEFAVSIHRSLFDRP</sequence>
<dbReference type="AlphaFoldDB" id="A0ABD3LFE9"/>
<reference evidence="8 9" key="1">
    <citation type="submission" date="2024-11" db="EMBL/GenBank/DDBJ databases">
        <title>Chromosome-level genome assembly of Eucalyptus globulus Labill. provides insights into its genome evolution.</title>
        <authorList>
            <person name="Li X."/>
        </authorList>
    </citation>
    <scope>NUCLEOTIDE SEQUENCE [LARGE SCALE GENOMIC DNA]</scope>
    <source>
        <strain evidence="8">CL2024</strain>
        <tissue evidence="8">Fresh tender leaves</tissue>
    </source>
</reference>
<feature type="domain" description="SBP-type" evidence="7">
    <location>
        <begin position="151"/>
        <end position="228"/>
    </location>
</feature>
<feature type="compositionally biased region" description="Low complexity" evidence="5">
    <location>
        <begin position="80"/>
        <end position="89"/>
    </location>
</feature>
<feature type="region of interest" description="Disordered" evidence="5">
    <location>
        <begin position="53"/>
        <end position="92"/>
    </location>
</feature>
<proteinExistence type="predicted"/>
<feature type="region of interest" description="Disordered" evidence="5">
    <location>
        <begin position="1"/>
        <end position="23"/>
    </location>
</feature>
<keyword evidence="6" id="KW-1133">Transmembrane helix</keyword>
<dbReference type="SUPFAM" id="SSF103612">
    <property type="entry name" value="SBT domain"/>
    <property type="match status" value="1"/>
</dbReference>
<dbReference type="Pfam" id="PF26102">
    <property type="entry name" value="Ig_SPL7"/>
    <property type="match status" value="1"/>
</dbReference>
<dbReference type="PROSITE" id="PS51141">
    <property type="entry name" value="ZF_SBP"/>
    <property type="match status" value="1"/>
</dbReference>
<evidence type="ECO:0000256" key="3">
    <source>
        <dbReference type="ARBA" id="ARBA00022833"/>
    </source>
</evidence>
<dbReference type="Pfam" id="PF03110">
    <property type="entry name" value="SBP"/>
    <property type="match status" value="1"/>
</dbReference>
<name>A0ABD3LFE9_EUCGL</name>
<keyword evidence="1" id="KW-0479">Metal-binding</keyword>
<protein>
    <recommendedName>
        <fullName evidence="7">SBP-type domain-containing protein</fullName>
    </recommendedName>
</protein>
<dbReference type="InterPro" id="IPR036893">
    <property type="entry name" value="SBP_sf"/>
</dbReference>
<evidence type="ECO:0000313" key="8">
    <source>
        <dbReference type="EMBL" id="KAL3749318.1"/>
    </source>
</evidence>
<keyword evidence="3" id="KW-0862">Zinc</keyword>
<evidence type="ECO:0000256" key="4">
    <source>
        <dbReference type="PROSITE-ProRule" id="PRU00470"/>
    </source>
</evidence>
<evidence type="ECO:0000259" key="7">
    <source>
        <dbReference type="PROSITE" id="PS51141"/>
    </source>
</evidence>
<feature type="transmembrane region" description="Helical" evidence="6">
    <location>
        <begin position="783"/>
        <end position="801"/>
    </location>
</feature>
<organism evidence="8 9">
    <name type="scientific">Eucalyptus globulus</name>
    <name type="common">Tasmanian blue gum</name>
    <dbReference type="NCBI Taxonomy" id="34317"/>
    <lineage>
        <taxon>Eukaryota</taxon>
        <taxon>Viridiplantae</taxon>
        <taxon>Streptophyta</taxon>
        <taxon>Embryophyta</taxon>
        <taxon>Tracheophyta</taxon>
        <taxon>Spermatophyta</taxon>
        <taxon>Magnoliopsida</taxon>
        <taxon>eudicotyledons</taxon>
        <taxon>Gunneridae</taxon>
        <taxon>Pentapetalae</taxon>
        <taxon>rosids</taxon>
        <taxon>malvids</taxon>
        <taxon>Myrtales</taxon>
        <taxon>Myrtaceae</taxon>
        <taxon>Myrtoideae</taxon>
        <taxon>Eucalypteae</taxon>
        <taxon>Eucalyptus</taxon>
    </lineage>
</organism>
<comment type="caution">
    <text evidence="8">The sequence shown here is derived from an EMBL/GenBank/DDBJ whole genome shotgun (WGS) entry which is preliminary data.</text>
</comment>
<keyword evidence="6" id="KW-0472">Membrane</keyword>
<keyword evidence="6" id="KW-0812">Transmembrane</keyword>
<feature type="compositionally biased region" description="Basic and acidic residues" evidence="5">
    <location>
        <begin position="305"/>
        <end position="314"/>
    </location>
</feature>
<feature type="region of interest" description="Disordered" evidence="5">
    <location>
        <begin position="218"/>
        <end position="255"/>
    </location>
</feature>
<dbReference type="Gene3D" id="4.10.1100.10">
    <property type="entry name" value="Transcription factor, SBP-box domain"/>
    <property type="match status" value="1"/>
</dbReference>
<dbReference type="InterPro" id="IPR004333">
    <property type="entry name" value="SBP_dom"/>
</dbReference>
<dbReference type="PANTHER" id="PTHR31251:SF108">
    <property type="entry name" value="SQUAMOSA PROMOTER-BINDING-LIKE PROTEIN 7"/>
    <property type="match status" value="1"/>
</dbReference>
<evidence type="ECO:0000256" key="6">
    <source>
        <dbReference type="SAM" id="Phobius"/>
    </source>
</evidence>
<keyword evidence="9" id="KW-1185">Reference proteome</keyword>
<accession>A0ABD3LFE9</accession>
<dbReference type="GO" id="GO:0008270">
    <property type="term" value="F:zinc ion binding"/>
    <property type="evidence" value="ECO:0007669"/>
    <property type="project" value="UniProtKB-KW"/>
</dbReference>
<feature type="compositionally biased region" description="Low complexity" evidence="5">
    <location>
        <begin position="10"/>
        <end position="23"/>
    </location>
</feature>
<feature type="region of interest" description="Disordered" evidence="5">
    <location>
        <begin position="303"/>
        <end position="325"/>
    </location>
</feature>
<dbReference type="Proteomes" id="UP001634007">
    <property type="component" value="Unassembled WGS sequence"/>
</dbReference>
<evidence type="ECO:0000256" key="5">
    <source>
        <dbReference type="SAM" id="MobiDB-lite"/>
    </source>
</evidence>